<keyword evidence="3" id="KW-0812">Transmembrane</keyword>
<dbReference type="PANTHER" id="PTHR23033">
    <property type="entry name" value="BETA1,3-GALACTOSYLTRANSFERASE"/>
    <property type="match status" value="1"/>
</dbReference>
<dbReference type="OMA" id="WHSERTT"/>
<dbReference type="EMBL" id="KB446536">
    <property type="protein sequence ID" value="EME46963.1"/>
    <property type="molecule type" value="Genomic_DNA"/>
</dbReference>
<dbReference type="GO" id="GO:0016020">
    <property type="term" value="C:membrane"/>
    <property type="evidence" value="ECO:0007669"/>
    <property type="project" value="UniProtKB-SubCell"/>
</dbReference>
<keyword evidence="5" id="KW-1133">Transmembrane helix</keyword>
<evidence type="ECO:0000256" key="4">
    <source>
        <dbReference type="ARBA" id="ARBA00022968"/>
    </source>
</evidence>
<keyword evidence="8" id="KW-1185">Reference proteome</keyword>
<dbReference type="HOGENOM" id="CLU_022549_3_1_1"/>
<name>N1PVJ7_DOTSN</name>
<reference evidence="7 8" key="2">
    <citation type="journal article" date="2012" name="PLoS Pathog.">
        <title>Diverse lifestyles and strategies of plant pathogenesis encoded in the genomes of eighteen Dothideomycetes fungi.</title>
        <authorList>
            <person name="Ohm R.A."/>
            <person name="Feau N."/>
            <person name="Henrissat B."/>
            <person name="Schoch C.L."/>
            <person name="Horwitz B.A."/>
            <person name="Barry K.W."/>
            <person name="Condon B.J."/>
            <person name="Copeland A.C."/>
            <person name="Dhillon B."/>
            <person name="Glaser F."/>
            <person name="Hesse C.N."/>
            <person name="Kosti I."/>
            <person name="LaButti K."/>
            <person name="Lindquist E.A."/>
            <person name="Lucas S."/>
            <person name="Salamov A.A."/>
            <person name="Bradshaw R.E."/>
            <person name="Ciuffetti L."/>
            <person name="Hamelin R.C."/>
            <person name="Kema G.H.J."/>
            <person name="Lawrence C."/>
            <person name="Scott J.A."/>
            <person name="Spatafora J.W."/>
            <person name="Turgeon B.G."/>
            <person name="de Wit P.J.G.M."/>
            <person name="Zhong S."/>
            <person name="Goodwin S.B."/>
            <person name="Grigoriev I.V."/>
        </authorList>
    </citation>
    <scope>NUCLEOTIDE SEQUENCE [LARGE SCALE GENOMIC DNA]</scope>
    <source>
        <strain evidence="8">NZE10 / CBS 128990</strain>
    </source>
</reference>
<comment type="subcellular location">
    <subcellularLocation>
        <location evidence="1">Membrane</location>
        <topology evidence="1">Single-pass type II membrane protein</topology>
    </subcellularLocation>
</comment>
<reference evidence="8" key="1">
    <citation type="journal article" date="2012" name="PLoS Genet.">
        <title>The genomes of the fungal plant pathogens Cladosporium fulvum and Dothistroma septosporum reveal adaptation to different hosts and lifestyles but also signatures of common ancestry.</title>
        <authorList>
            <person name="de Wit P.J.G.M."/>
            <person name="van der Burgt A."/>
            <person name="Oekmen B."/>
            <person name="Stergiopoulos I."/>
            <person name="Abd-Elsalam K.A."/>
            <person name="Aerts A.L."/>
            <person name="Bahkali A.H."/>
            <person name="Beenen H.G."/>
            <person name="Chettri P."/>
            <person name="Cox M.P."/>
            <person name="Datema E."/>
            <person name="de Vries R.P."/>
            <person name="Dhillon B."/>
            <person name="Ganley A.R."/>
            <person name="Griffiths S.A."/>
            <person name="Guo Y."/>
            <person name="Hamelin R.C."/>
            <person name="Henrissat B."/>
            <person name="Kabir M.S."/>
            <person name="Jashni M.K."/>
            <person name="Kema G."/>
            <person name="Klaubauf S."/>
            <person name="Lapidus A."/>
            <person name="Levasseur A."/>
            <person name="Lindquist E."/>
            <person name="Mehrabi R."/>
            <person name="Ohm R.A."/>
            <person name="Owen T.J."/>
            <person name="Salamov A."/>
            <person name="Schwelm A."/>
            <person name="Schijlen E."/>
            <person name="Sun H."/>
            <person name="van den Burg H.A."/>
            <person name="van Ham R.C.H.J."/>
            <person name="Zhang S."/>
            <person name="Goodwin S.B."/>
            <person name="Grigoriev I.V."/>
            <person name="Collemare J."/>
            <person name="Bradshaw R.E."/>
        </authorList>
    </citation>
    <scope>NUCLEOTIDE SEQUENCE [LARGE SCALE GENOMIC DNA]</scope>
    <source>
        <strain evidence="8">NZE10 / CBS 128990</strain>
    </source>
</reference>
<evidence type="ECO:0000313" key="7">
    <source>
        <dbReference type="EMBL" id="EME46963.1"/>
    </source>
</evidence>
<evidence type="ECO:0000256" key="5">
    <source>
        <dbReference type="ARBA" id="ARBA00022989"/>
    </source>
</evidence>
<keyword evidence="6" id="KW-0472">Membrane</keyword>
<evidence type="ECO:0000256" key="1">
    <source>
        <dbReference type="ARBA" id="ARBA00004606"/>
    </source>
</evidence>
<dbReference type="eggNOG" id="KOG2246">
    <property type="taxonomic scope" value="Eukaryota"/>
</dbReference>
<dbReference type="Proteomes" id="UP000016933">
    <property type="component" value="Unassembled WGS sequence"/>
</dbReference>
<dbReference type="Gene3D" id="3.90.550.50">
    <property type="match status" value="1"/>
</dbReference>
<dbReference type="OrthoDB" id="414175at2759"/>
<keyword evidence="4" id="KW-0735">Signal-anchor</keyword>
<evidence type="ECO:0000256" key="6">
    <source>
        <dbReference type="ARBA" id="ARBA00023136"/>
    </source>
</evidence>
<accession>N1PVJ7</accession>
<evidence type="ECO:0000313" key="8">
    <source>
        <dbReference type="Proteomes" id="UP000016933"/>
    </source>
</evidence>
<evidence type="ECO:0000256" key="3">
    <source>
        <dbReference type="ARBA" id="ARBA00022692"/>
    </source>
</evidence>
<gene>
    <name evidence="7" type="ORF">DOTSEDRAFT_20786</name>
</gene>
<keyword evidence="7" id="KW-0808">Transferase</keyword>
<sequence length="432" mass="49030">MSAQRPCQLLPGASDTVVVVKTSAAELNDRLPIHLETTFSCYPKYLIFSDWAESFRGHSVRDALSLVSPVIRSSHQDFDLWRRLQEGGPDVLDDEEIWHSERTTQNLDKWKILPMISQTFAEYPDMKWYVFLPTNTFVFRSSLLVWLRRLDSTDRHYIMAFRNRSGTAEPGSGFILSEPSMKLVSQHLKGQFSEWETMVGKLSSTDAVLDEALNSAGVHPTIVSPMLGAHSPGSLDLDEQSNGERRWCLPVVSYRGVSSSGVAELWKFEQEWLREKPDEVIRGSDVFTQFIKPRLVIRSGRVDDWDNYSSVDPMRSLQAASVDDCLHACIGDNECVQYSFVDDTCHLSAIPKLGDAAIGIGYIRNNHITAQRRSRRRAARYGARRATTNILVYPPASEEKEFLRPERRGDVAEILMREVGGLQKKKSRRGEM</sequence>
<comment type="similarity">
    <text evidence="2">Belongs to the glycosyltransferase 31 family. Beta3-Gal-T subfamily.</text>
</comment>
<organism evidence="7 8">
    <name type="scientific">Dothistroma septosporum (strain NZE10 / CBS 128990)</name>
    <name type="common">Red band needle blight fungus</name>
    <name type="synonym">Mycosphaerella pini</name>
    <dbReference type="NCBI Taxonomy" id="675120"/>
    <lineage>
        <taxon>Eukaryota</taxon>
        <taxon>Fungi</taxon>
        <taxon>Dikarya</taxon>
        <taxon>Ascomycota</taxon>
        <taxon>Pezizomycotina</taxon>
        <taxon>Dothideomycetes</taxon>
        <taxon>Dothideomycetidae</taxon>
        <taxon>Mycosphaerellales</taxon>
        <taxon>Mycosphaerellaceae</taxon>
        <taxon>Dothistroma</taxon>
    </lineage>
</organism>
<dbReference type="AlphaFoldDB" id="N1PVJ7"/>
<dbReference type="InterPro" id="IPR026050">
    <property type="entry name" value="C1GALT1/C1GALT1_chp1"/>
</dbReference>
<dbReference type="GO" id="GO:0016740">
    <property type="term" value="F:transferase activity"/>
    <property type="evidence" value="ECO:0007669"/>
    <property type="project" value="UniProtKB-KW"/>
</dbReference>
<evidence type="ECO:0000256" key="2">
    <source>
        <dbReference type="ARBA" id="ARBA00006462"/>
    </source>
</evidence>
<proteinExistence type="inferred from homology"/>
<protein>
    <submittedName>
        <fullName evidence="7">Glycosyltransferase family 31 protein</fullName>
    </submittedName>
</protein>
<dbReference type="PANTHER" id="PTHR23033:SF47">
    <property type="entry name" value="APPLE DOMAIN-CONTAINING PROTEIN-RELATED"/>
    <property type="match status" value="1"/>
</dbReference>